<dbReference type="InterPro" id="IPR008571">
    <property type="entry name" value="HerA-like"/>
</dbReference>
<evidence type="ECO:0000313" key="4">
    <source>
        <dbReference type="Proteomes" id="UP000004169"/>
    </source>
</evidence>
<dbReference type="eggNOG" id="COG0433">
    <property type="taxonomic scope" value="Bacteria"/>
</dbReference>
<keyword evidence="4" id="KW-1185">Reference proteome</keyword>
<dbReference type="Proteomes" id="UP000004169">
    <property type="component" value="Unassembled WGS sequence"/>
</dbReference>
<dbReference type="InterPro" id="IPR027417">
    <property type="entry name" value="P-loop_NTPase"/>
</dbReference>
<evidence type="ECO:0000313" key="3">
    <source>
        <dbReference type="EMBL" id="CCG39685.1"/>
    </source>
</evidence>
<feature type="domain" description="AAA+ ATPase" evidence="2">
    <location>
        <begin position="51"/>
        <end position="241"/>
    </location>
</feature>
<dbReference type="AlphaFoldDB" id="H8FMU7"/>
<dbReference type="InterPro" id="IPR014588">
    <property type="entry name" value="ATPase_Atu1862_pred"/>
</dbReference>
<dbReference type="EMBL" id="CAHP01000001">
    <property type="protein sequence ID" value="CCG39685.1"/>
    <property type="molecule type" value="Genomic_DNA"/>
</dbReference>
<evidence type="ECO:0000259" key="2">
    <source>
        <dbReference type="SMART" id="SM00382"/>
    </source>
</evidence>
<name>H8FMU7_MAGML</name>
<comment type="caution">
    <text evidence="3">The sequence shown here is derived from an EMBL/GenBank/DDBJ whole genome shotgun (WGS) entry which is preliminary data.</text>
</comment>
<dbReference type="Pfam" id="PF01935">
    <property type="entry name" value="DUF87"/>
    <property type="match status" value="1"/>
</dbReference>
<feature type="region of interest" description="Disordered" evidence="1">
    <location>
        <begin position="335"/>
        <end position="380"/>
    </location>
</feature>
<dbReference type="Gene3D" id="3.40.50.300">
    <property type="entry name" value="P-loop containing nucleotide triphosphate hydrolases"/>
    <property type="match status" value="1"/>
</dbReference>
<dbReference type="SMART" id="SM00382">
    <property type="entry name" value="AAA"/>
    <property type="match status" value="1"/>
</dbReference>
<accession>H8FMU7</accession>
<dbReference type="SUPFAM" id="SSF52540">
    <property type="entry name" value="P-loop containing nucleoside triphosphate hydrolases"/>
    <property type="match status" value="1"/>
</dbReference>
<evidence type="ECO:0000256" key="1">
    <source>
        <dbReference type="SAM" id="MobiDB-lite"/>
    </source>
</evidence>
<dbReference type="InterPro" id="IPR003593">
    <property type="entry name" value="AAA+_ATPase"/>
</dbReference>
<dbReference type="PANTHER" id="PTHR42957">
    <property type="entry name" value="HELICASE MJ1565-RELATED"/>
    <property type="match status" value="1"/>
</dbReference>
<organism evidence="3 4">
    <name type="scientific">Magnetospirillum molischianum DSM 120</name>
    <dbReference type="NCBI Taxonomy" id="1150626"/>
    <lineage>
        <taxon>Bacteria</taxon>
        <taxon>Pseudomonadati</taxon>
        <taxon>Pseudomonadota</taxon>
        <taxon>Alphaproteobacteria</taxon>
        <taxon>Rhodospirillales</taxon>
        <taxon>Rhodospirillaceae</taxon>
        <taxon>Magnetospirillum</taxon>
    </lineage>
</organism>
<reference evidence="3 4" key="1">
    <citation type="journal article" date="2012" name="J. Bacteriol.">
        <title>Draft Genome Sequence of the Purple Photosynthetic Bacterium Phaeospirillum molischianum DSM120, a Particularly Versatile Bacterium.</title>
        <authorList>
            <person name="Duquesne K."/>
            <person name="Prima V."/>
            <person name="Ji B."/>
            <person name="Rouy Z."/>
            <person name="Medigue C."/>
            <person name="Talla E."/>
            <person name="Sturgis J.N."/>
        </authorList>
    </citation>
    <scope>NUCLEOTIDE SEQUENCE [LARGE SCALE GENOMIC DNA]</scope>
    <source>
        <strain evidence="4">DSM120</strain>
    </source>
</reference>
<protein>
    <recommendedName>
        <fullName evidence="2">AAA+ ATPase domain-containing protein</fullName>
    </recommendedName>
</protein>
<dbReference type="PIRSF" id="PIRSF034081">
    <property type="entry name" value="ATPase_Atu1862"/>
    <property type="match status" value="1"/>
</dbReference>
<dbReference type="STRING" id="1150626.PHAMO_10110"/>
<gene>
    <name evidence="3" type="ORF">PHAMO_10110</name>
</gene>
<dbReference type="PANTHER" id="PTHR42957:SF1">
    <property type="entry name" value="HELICASE MJ1565-RELATED"/>
    <property type="match status" value="1"/>
</dbReference>
<feature type="compositionally biased region" description="Acidic residues" evidence="1">
    <location>
        <begin position="345"/>
        <end position="355"/>
    </location>
</feature>
<dbReference type="InterPro" id="IPR002789">
    <property type="entry name" value="HerA_central"/>
</dbReference>
<sequence length="547" mass="59656">MRQPEIQTAAFRVHMSIAPSPQTTAEPFDVNIVLGTTTSGAPAFMSIEELLSTRLLVQGNSGSGKSHLLRRLIEQSAQAVQQVVVDPEGDFASLAHAFNHIVIDAAAQSENGMRQIARRTRQSRVSVVVTLEHLDTERQMRYAGAFLNGLFDIDRQFWTPALVVVDEAQLFAPAVAGEVSDESRKSSLEAMTNLMCRGRKRGLAGIIATQRLAKLAKNVAAEASNFLMGRTFLDIDMQRAADLLGIDRRQAEMFRDLECGRFVGLGPALSRRPISISIGEVRTHSNASGAKLLPLPERSQEEARGLLFQANAPQIPRYVPEKTMGIEALLATMTERPAPQPMSDTEPESETDAMPEVEAVSPPLSSPPPRAAAENDRPEVSAKDGIDAVLNALFSEPGATGRSVAKLYEDFLSRCRKRRLSGRVLDIVHFRRRLVLAQAGITPAVAELPDWPQAVTIANRLDEAFQGLFLHLASAAIQDLPCPTDSMIAQACGTHSPRRALGLLARMQSLGIVDIYEELNGQRVVVLTELQWRTAPGDTSDAVPWIT</sequence>
<proteinExistence type="predicted"/>